<dbReference type="GO" id="GO:0003676">
    <property type="term" value="F:nucleic acid binding"/>
    <property type="evidence" value="ECO:0007669"/>
    <property type="project" value="InterPro"/>
</dbReference>
<dbReference type="PROSITE" id="PS00092">
    <property type="entry name" value="N6_MTASE"/>
    <property type="match status" value="1"/>
</dbReference>
<evidence type="ECO:0000259" key="7">
    <source>
        <dbReference type="Pfam" id="PF17827"/>
    </source>
</evidence>
<evidence type="ECO:0000313" key="8">
    <source>
        <dbReference type="EMBL" id="AVP98513.1"/>
    </source>
</evidence>
<sequence>MTALQVAAVLRGARQDASGPEARREAELLLQAVTGMSRAGLISHGDRPLTDAEHAQFSALWQRRLQGEPIAYLLGWREFYGLRLAVSPAVLIPRPETELLVDAALSRLPDTQSLNVLDLGTGSGAIALAIAANRPEASVHAGDVSAAALDVARQNAKALGLAQVCFHLSDWFQGIEPGLRFDLILSNPPYIAEHDAHLQQGDLRFEPLQALTPGGDGLASYRHVIKAAPEWLNAGGWLLFEHGYDQADAIRALFVDAGYSDVSTLQDIEGRDRVTVGQWRI</sequence>
<dbReference type="InterPro" id="IPR029063">
    <property type="entry name" value="SAM-dependent_MTases_sf"/>
</dbReference>
<dbReference type="HAMAP" id="MF_02126">
    <property type="entry name" value="RF_methyltr_PrmC"/>
    <property type="match status" value="1"/>
</dbReference>
<dbReference type="SUPFAM" id="SSF53335">
    <property type="entry name" value="S-adenosyl-L-methionine-dependent methyltransferases"/>
    <property type="match status" value="1"/>
</dbReference>
<dbReference type="CDD" id="cd02440">
    <property type="entry name" value="AdoMet_MTases"/>
    <property type="match status" value="1"/>
</dbReference>
<keyword evidence="3 5" id="KW-0949">S-adenosyl-L-methionine</keyword>
<reference evidence="8 9" key="2">
    <citation type="submission" date="2018-03" db="EMBL/GenBank/DDBJ databases">
        <authorList>
            <person name="Keele B.F."/>
        </authorList>
    </citation>
    <scope>NUCLEOTIDE SEQUENCE [LARGE SCALE GENOMIC DNA]</scope>
    <source>
        <strain evidence="8 9">D13</strain>
    </source>
</reference>
<dbReference type="FunFam" id="3.40.50.150:FF:000053">
    <property type="entry name" value="Release factor glutamine methyltransferase"/>
    <property type="match status" value="1"/>
</dbReference>
<dbReference type="NCBIfam" id="TIGR03534">
    <property type="entry name" value="RF_mod_PrmC"/>
    <property type="match status" value="1"/>
</dbReference>
<feature type="domain" description="Release factor glutamine methyltransferase N-terminal" evidence="7">
    <location>
        <begin position="17"/>
        <end position="75"/>
    </location>
</feature>
<dbReference type="InterPro" id="IPR050320">
    <property type="entry name" value="N5-glutamine_MTase"/>
</dbReference>
<gene>
    <name evidence="5 8" type="primary">prmC</name>
    <name evidence="8" type="ORF">C7S18_15550</name>
</gene>
<dbReference type="Gene3D" id="3.40.50.150">
    <property type="entry name" value="Vaccinia Virus protein VP39"/>
    <property type="match status" value="1"/>
</dbReference>
<feature type="binding site" evidence="5">
    <location>
        <position position="187"/>
    </location>
    <ligand>
        <name>S-adenosyl-L-methionine</name>
        <dbReference type="ChEBI" id="CHEBI:59789"/>
    </ligand>
</feature>
<feature type="binding site" evidence="5">
    <location>
        <begin position="187"/>
        <end position="190"/>
    </location>
    <ligand>
        <name>substrate</name>
    </ligand>
</feature>
<dbReference type="InterPro" id="IPR007848">
    <property type="entry name" value="Small_mtfrase_dom"/>
</dbReference>
<dbReference type="PANTHER" id="PTHR18895:SF74">
    <property type="entry name" value="MTRF1L RELEASE FACTOR GLUTAMINE METHYLTRANSFERASE"/>
    <property type="match status" value="1"/>
</dbReference>
<evidence type="ECO:0000256" key="5">
    <source>
        <dbReference type="HAMAP-Rule" id="MF_02126"/>
    </source>
</evidence>
<dbReference type="Proteomes" id="UP000241074">
    <property type="component" value="Chromosome"/>
</dbReference>
<dbReference type="GO" id="GO:0102559">
    <property type="term" value="F:peptide chain release factor N(5)-glutamine methyltransferase activity"/>
    <property type="evidence" value="ECO:0007669"/>
    <property type="project" value="UniProtKB-EC"/>
</dbReference>
<evidence type="ECO:0000259" key="6">
    <source>
        <dbReference type="Pfam" id="PF05175"/>
    </source>
</evidence>
<protein>
    <recommendedName>
        <fullName evidence="5">Release factor glutamine methyltransferase</fullName>
        <shortName evidence="5">RF MTase</shortName>
        <ecNumber evidence="5">2.1.1.297</ecNumber>
    </recommendedName>
    <alternativeName>
        <fullName evidence="5">N5-glutamine methyltransferase PrmC</fullName>
    </alternativeName>
    <alternativeName>
        <fullName evidence="5">Protein-(glutamine-N5) MTase PrmC</fullName>
    </alternativeName>
    <alternativeName>
        <fullName evidence="5">Protein-glutamine N-methyltransferase PrmC</fullName>
    </alternativeName>
</protein>
<dbReference type="InterPro" id="IPR004556">
    <property type="entry name" value="HemK-like"/>
</dbReference>
<dbReference type="InterPro" id="IPR040758">
    <property type="entry name" value="PrmC_N"/>
</dbReference>
<dbReference type="Pfam" id="PF17827">
    <property type="entry name" value="PrmC_N"/>
    <property type="match status" value="1"/>
</dbReference>
<keyword evidence="9" id="KW-1185">Reference proteome</keyword>
<feature type="binding site" evidence="5">
    <location>
        <position position="171"/>
    </location>
    <ligand>
        <name>S-adenosyl-L-methionine</name>
        <dbReference type="ChEBI" id="CHEBI:59789"/>
    </ligand>
</feature>
<feature type="domain" description="Methyltransferase small" evidence="6">
    <location>
        <begin position="105"/>
        <end position="199"/>
    </location>
</feature>
<dbReference type="NCBIfam" id="TIGR00536">
    <property type="entry name" value="hemK_fam"/>
    <property type="match status" value="1"/>
</dbReference>
<evidence type="ECO:0000256" key="4">
    <source>
        <dbReference type="ARBA" id="ARBA00048391"/>
    </source>
</evidence>
<evidence type="ECO:0000256" key="2">
    <source>
        <dbReference type="ARBA" id="ARBA00022679"/>
    </source>
</evidence>
<dbReference type="EC" id="2.1.1.297" evidence="5"/>
<comment type="function">
    <text evidence="5">Methylates the class 1 translation termination release factors RF1/PrfA and RF2/PrfB on the glutamine residue of the universally conserved GGQ motif.</text>
</comment>
<dbReference type="GO" id="GO:0032259">
    <property type="term" value="P:methylation"/>
    <property type="evidence" value="ECO:0007669"/>
    <property type="project" value="UniProtKB-KW"/>
</dbReference>
<feature type="binding site" evidence="5">
    <location>
        <begin position="120"/>
        <end position="124"/>
    </location>
    <ligand>
        <name>S-adenosyl-L-methionine</name>
        <dbReference type="ChEBI" id="CHEBI:59789"/>
    </ligand>
</feature>
<comment type="similarity">
    <text evidence="5">Belongs to the protein N5-glutamine methyltransferase family. PrmC subfamily.</text>
</comment>
<organism evidence="8 9">
    <name type="scientific">Ahniella affigens</name>
    <dbReference type="NCBI Taxonomy" id="2021234"/>
    <lineage>
        <taxon>Bacteria</taxon>
        <taxon>Pseudomonadati</taxon>
        <taxon>Pseudomonadota</taxon>
        <taxon>Gammaproteobacteria</taxon>
        <taxon>Lysobacterales</taxon>
        <taxon>Rhodanobacteraceae</taxon>
        <taxon>Ahniella</taxon>
    </lineage>
</organism>
<comment type="catalytic activity">
    <reaction evidence="4 5">
        <text>L-glutaminyl-[peptide chain release factor] + S-adenosyl-L-methionine = N(5)-methyl-L-glutaminyl-[peptide chain release factor] + S-adenosyl-L-homocysteine + H(+)</text>
        <dbReference type="Rhea" id="RHEA:42896"/>
        <dbReference type="Rhea" id="RHEA-COMP:10271"/>
        <dbReference type="Rhea" id="RHEA-COMP:10272"/>
        <dbReference type="ChEBI" id="CHEBI:15378"/>
        <dbReference type="ChEBI" id="CHEBI:30011"/>
        <dbReference type="ChEBI" id="CHEBI:57856"/>
        <dbReference type="ChEBI" id="CHEBI:59789"/>
        <dbReference type="ChEBI" id="CHEBI:61891"/>
        <dbReference type="EC" id="2.1.1.297"/>
    </reaction>
</comment>
<dbReference type="PANTHER" id="PTHR18895">
    <property type="entry name" value="HEMK METHYLTRANSFERASE"/>
    <property type="match status" value="1"/>
</dbReference>
<dbReference type="Gene3D" id="1.10.8.10">
    <property type="entry name" value="DNA helicase RuvA subunit, C-terminal domain"/>
    <property type="match status" value="1"/>
</dbReference>
<feature type="binding site" evidence="5">
    <location>
        <position position="143"/>
    </location>
    <ligand>
        <name>S-adenosyl-L-methionine</name>
        <dbReference type="ChEBI" id="CHEBI:59789"/>
    </ligand>
</feature>
<dbReference type="InterPro" id="IPR019874">
    <property type="entry name" value="RF_methyltr_PrmC"/>
</dbReference>
<dbReference type="OrthoDB" id="9800643at2"/>
<accession>A0A2P1PUJ3</accession>
<dbReference type="EMBL" id="CP027860">
    <property type="protein sequence ID" value="AVP98513.1"/>
    <property type="molecule type" value="Genomic_DNA"/>
</dbReference>
<evidence type="ECO:0000313" key="9">
    <source>
        <dbReference type="Proteomes" id="UP000241074"/>
    </source>
</evidence>
<proteinExistence type="inferred from homology"/>
<dbReference type="AlphaFoldDB" id="A0A2P1PUJ3"/>
<reference evidence="8 9" key="1">
    <citation type="submission" date="2018-03" db="EMBL/GenBank/DDBJ databases">
        <title>Ahniella affigens gen. nov., sp. nov., a gammaproteobacterium isolated from sandy soil near a stream.</title>
        <authorList>
            <person name="Ko Y."/>
            <person name="Kim J.-H."/>
        </authorList>
    </citation>
    <scope>NUCLEOTIDE SEQUENCE [LARGE SCALE GENOMIC DNA]</scope>
    <source>
        <strain evidence="8 9">D13</strain>
    </source>
</reference>
<keyword evidence="2 5" id="KW-0808">Transferase</keyword>
<dbReference type="InterPro" id="IPR002052">
    <property type="entry name" value="DNA_methylase_N6_adenine_CS"/>
</dbReference>
<dbReference type="KEGG" id="xba:C7S18_15550"/>
<keyword evidence="1 5" id="KW-0489">Methyltransferase</keyword>
<evidence type="ECO:0000256" key="1">
    <source>
        <dbReference type="ARBA" id="ARBA00022603"/>
    </source>
</evidence>
<dbReference type="Pfam" id="PF05175">
    <property type="entry name" value="MTS"/>
    <property type="match status" value="1"/>
</dbReference>
<evidence type="ECO:0000256" key="3">
    <source>
        <dbReference type="ARBA" id="ARBA00022691"/>
    </source>
</evidence>
<name>A0A2P1PUJ3_9GAMM</name>